<accession>A0A5N5D1E7</accession>
<keyword evidence="3" id="KW-1185">Reference proteome</keyword>
<dbReference type="CDD" id="cd09917">
    <property type="entry name" value="F-box_SF"/>
    <property type="match status" value="1"/>
</dbReference>
<reference evidence="2 3" key="1">
    <citation type="journal article" date="2019" name="Sci. Rep.">
        <title>A multi-omics analysis of the grapevine pathogen Lasiodiplodia theobromae reveals that temperature affects the expression of virulence- and pathogenicity-related genes.</title>
        <authorList>
            <person name="Felix C."/>
            <person name="Meneses R."/>
            <person name="Goncalves M.F.M."/>
            <person name="Tilleman L."/>
            <person name="Duarte A.S."/>
            <person name="Jorrin-Novo J.V."/>
            <person name="Van de Peer Y."/>
            <person name="Deforce D."/>
            <person name="Van Nieuwerburgh F."/>
            <person name="Esteves A.C."/>
            <person name="Alves A."/>
        </authorList>
    </citation>
    <scope>NUCLEOTIDE SEQUENCE [LARGE SCALE GENOMIC DNA]</scope>
    <source>
        <strain evidence="2 3">LA-SOL3</strain>
    </source>
</reference>
<proteinExistence type="predicted"/>
<dbReference type="AlphaFoldDB" id="A0A5N5D1E7"/>
<evidence type="ECO:0000259" key="1">
    <source>
        <dbReference type="PROSITE" id="PS50181"/>
    </source>
</evidence>
<organism evidence="2 3">
    <name type="scientific">Lasiodiplodia theobromae</name>
    <dbReference type="NCBI Taxonomy" id="45133"/>
    <lineage>
        <taxon>Eukaryota</taxon>
        <taxon>Fungi</taxon>
        <taxon>Dikarya</taxon>
        <taxon>Ascomycota</taxon>
        <taxon>Pezizomycotina</taxon>
        <taxon>Dothideomycetes</taxon>
        <taxon>Dothideomycetes incertae sedis</taxon>
        <taxon>Botryosphaeriales</taxon>
        <taxon>Botryosphaeriaceae</taxon>
        <taxon>Lasiodiplodia</taxon>
    </lineage>
</organism>
<dbReference type="EMBL" id="VCHE01000101">
    <property type="protein sequence ID" value="KAB2571470.1"/>
    <property type="molecule type" value="Genomic_DNA"/>
</dbReference>
<dbReference type="SMART" id="SM00256">
    <property type="entry name" value="FBOX"/>
    <property type="match status" value="1"/>
</dbReference>
<dbReference type="InterPro" id="IPR036047">
    <property type="entry name" value="F-box-like_dom_sf"/>
</dbReference>
<dbReference type="PROSITE" id="PS50181">
    <property type="entry name" value="FBOX"/>
    <property type="match status" value="1"/>
</dbReference>
<name>A0A5N5D1E7_9PEZI</name>
<dbReference type="InterPro" id="IPR001810">
    <property type="entry name" value="F-box_dom"/>
</dbReference>
<protein>
    <recommendedName>
        <fullName evidence="1">F-box domain-containing protein</fullName>
    </recommendedName>
</protein>
<dbReference type="SUPFAM" id="SSF81383">
    <property type="entry name" value="F-box domain"/>
    <property type="match status" value="1"/>
</dbReference>
<evidence type="ECO:0000313" key="3">
    <source>
        <dbReference type="Proteomes" id="UP000325902"/>
    </source>
</evidence>
<dbReference type="OrthoDB" id="3943734at2759"/>
<comment type="caution">
    <text evidence="2">The sequence shown here is derived from an EMBL/GenBank/DDBJ whole genome shotgun (WGS) entry which is preliminary data.</text>
</comment>
<gene>
    <name evidence="2" type="ORF">DBV05_g9866</name>
</gene>
<sequence>MSLEALPPELKMKIASHLQLRDLILLRSTSKRWQTVINNNLSFIRRARRDLLRLWDDTVRSPYFLPTRRLVSVNQYDFDRRQYLAKISGGLPVPEEFELWVLEWPAKAVIGWTWPGLDMEVVTDGYGGKDLILPED</sequence>
<feature type="domain" description="F-box" evidence="1">
    <location>
        <begin position="1"/>
        <end position="46"/>
    </location>
</feature>
<evidence type="ECO:0000313" key="2">
    <source>
        <dbReference type="EMBL" id="KAB2571470.1"/>
    </source>
</evidence>
<dbReference type="Gene3D" id="1.20.1280.50">
    <property type="match status" value="1"/>
</dbReference>
<dbReference type="Proteomes" id="UP000325902">
    <property type="component" value="Unassembled WGS sequence"/>
</dbReference>
<dbReference type="Pfam" id="PF12937">
    <property type="entry name" value="F-box-like"/>
    <property type="match status" value="1"/>
</dbReference>